<dbReference type="PANTHER" id="PTHR23422">
    <property type="entry name" value="DIPEPTIDYL PEPTIDASE III-RELATED"/>
    <property type="match status" value="1"/>
</dbReference>
<reference evidence="3 4" key="1">
    <citation type="journal article" date="2016" name="Nat. Commun.">
        <title>Thousands of microbial genomes shed light on interconnected biogeochemical processes in an aquifer system.</title>
        <authorList>
            <person name="Anantharaman K."/>
            <person name="Brown C.T."/>
            <person name="Hug L.A."/>
            <person name="Sharon I."/>
            <person name="Castelle C.J."/>
            <person name="Probst A.J."/>
            <person name="Thomas B.C."/>
            <person name="Singh A."/>
            <person name="Wilkins M.J."/>
            <person name="Karaoz U."/>
            <person name="Brodie E.L."/>
            <person name="Williams K.H."/>
            <person name="Hubbard S.S."/>
            <person name="Banfield J.F."/>
        </authorList>
    </citation>
    <scope>NUCLEOTIDE SEQUENCE [LARGE SCALE GENOMIC DNA]</scope>
</reference>
<dbReference type="InterPro" id="IPR039461">
    <property type="entry name" value="Peptidase_M49"/>
</dbReference>
<protein>
    <submittedName>
        <fullName evidence="3">Uncharacterized protein</fullName>
    </submittedName>
</protein>
<dbReference type="GO" id="GO:0008239">
    <property type="term" value="F:dipeptidyl-peptidase activity"/>
    <property type="evidence" value="ECO:0007669"/>
    <property type="project" value="TreeGrafter"/>
</dbReference>
<proteinExistence type="predicted"/>
<accession>A0A1G2R1B9</accession>
<dbReference type="PANTHER" id="PTHR23422:SF9">
    <property type="entry name" value="ZN-DEPENDENT HYDROLASE"/>
    <property type="match status" value="1"/>
</dbReference>
<name>A0A1G2R1B9_9BACT</name>
<evidence type="ECO:0000313" key="3">
    <source>
        <dbReference type="EMBL" id="OHA66675.1"/>
    </source>
</evidence>
<evidence type="ECO:0000256" key="2">
    <source>
        <dbReference type="ARBA" id="ARBA00022801"/>
    </source>
</evidence>
<keyword evidence="2" id="KW-0378">Hydrolase</keyword>
<evidence type="ECO:0000313" key="4">
    <source>
        <dbReference type="Proteomes" id="UP000178092"/>
    </source>
</evidence>
<evidence type="ECO:0000256" key="1">
    <source>
        <dbReference type="ARBA" id="ARBA00022723"/>
    </source>
</evidence>
<keyword evidence="1" id="KW-0479">Metal-binding</keyword>
<dbReference type="AlphaFoldDB" id="A0A1G2R1B9"/>
<dbReference type="Gene3D" id="3.30.540.30">
    <property type="match status" value="1"/>
</dbReference>
<dbReference type="EMBL" id="MHTV01000026">
    <property type="protein sequence ID" value="OHA66675.1"/>
    <property type="molecule type" value="Genomic_DNA"/>
</dbReference>
<sequence length="458" mass="52657">MESSILKFGHIPEVLSDKERGLVSYLMQAVEATDDLYQRQKNSALPGANFYPPDASKKEIEQAAKKNPAILDPYTFVERAANGKLIATPYVKKFEKELTRISNLLKEAAEYADDLTFRAYIRARAEDLLRETYDESNLLWVKSGNAKVGFVLGAFDRYLDQLFFRKRAYMGWVGILDEPRTREMAEFTKAFLSGDRKHLPGAKNAQVPQARIRVEDTLVFAGLIGDFSFVGSSLPSFADAEFIKRYGTMFTMFKPSLANRFESIFEIFRTVFSQEVQNRYSKESLRHAFLYISVLHEASHNLMRYEDAVTRLQEFFPYFDEGYADILSIKGCGPLLLQGVFTEWQLEALLLMNICESIYFCKRYMDASQVGPYAIGSTMSLDFLLQGKALIHTKNGFEIDAYRAFVVFDQLSHIFEYYIAIGTYNEAKVFLRRAKTKKTFAHFAPYIEDKRQEEYALV</sequence>
<dbReference type="GO" id="GO:0005737">
    <property type="term" value="C:cytoplasm"/>
    <property type="evidence" value="ECO:0007669"/>
    <property type="project" value="TreeGrafter"/>
</dbReference>
<dbReference type="Proteomes" id="UP000178092">
    <property type="component" value="Unassembled WGS sequence"/>
</dbReference>
<gene>
    <name evidence="3" type="ORF">A3C04_00620</name>
</gene>
<organism evidence="3 4">
    <name type="scientific">Candidatus Wildermuthbacteria bacterium RIFCSPHIGHO2_02_FULL_45_25</name>
    <dbReference type="NCBI Taxonomy" id="1802450"/>
    <lineage>
        <taxon>Bacteria</taxon>
        <taxon>Candidatus Wildermuthiibacteriota</taxon>
    </lineage>
</organism>
<comment type="caution">
    <text evidence="3">The sequence shown here is derived from an EMBL/GenBank/DDBJ whole genome shotgun (WGS) entry which is preliminary data.</text>
</comment>
<dbReference type="GO" id="GO:0046872">
    <property type="term" value="F:metal ion binding"/>
    <property type="evidence" value="ECO:0007669"/>
    <property type="project" value="UniProtKB-KW"/>
</dbReference>